<feature type="domain" description="Mannosyl-glycoprotein endo-beta-N-acetylglucosamidase-like" evidence="2">
    <location>
        <begin position="81"/>
        <end position="197"/>
    </location>
</feature>
<name>A0A383DCU7_9ZZZZ</name>
<reference evidence="3" key="1">
    <citation type="submission" date="2018-05" db="EMBL/GenBank/DDBJ databases">
        <authorList>
            <person name="Lanie J.A."/>
            <person name="Ng W.-L."/>
            <person name="Kazmierczak K.M."/>
            <person name="Andrzejewski T.M."/>
            <person name="Davidsen T.M."/>
            <person name="Wayne K.J."/>
            <person name="Tettelin H."/>
            <person name="Glass J.I."/>
            <person name="Rusch D."/>
            <person name="Podicherti R."/>
            <person name="Tsui H.-C.T."/>
            <person name="Winkler M.E."/>
        </authorList>
    </citation>
    <scope>NUCLEOTIDE SEQUENCE</scope>
</reference>
<feature type="non-terminal residue" evidence="3">
    <location>
        <position position="1"/>
    </location>
</feature>
<evidence type="ECO:0000256" key="1">
    <source>
        <dbReference type="SAM" id="Phobius"/>
    </source>
</evidence>
<keyword evidence="1" id="KW-0812">Transmembrane</keyword>
<dbReference type="PANTHER" id="PTHR40572">
    <property type="entry name" value="PROTEIN BAX"/>
    <property type="match status" value="1"/>
</dbReference>
<gene>
    <name evidence="3" type="ORF">METZ01_LOCUS494552</name>
</gene>
<dbReference type="EMBL" id="UINC01215818">
    <property type="protein sequence ID" value="SVE41698.1"/>
    <property type="molecule type" value="Genomic_DNA"/>
</dbReference>
<dbReference type="AlphaFoldDB" id="A0A383DCU7"/>
<dbReference type="InterPro" id="IPR053195">
    <property type="entry name" value="Bax-like"/>
</dbReference>
<evidence type="ECO:0000313" key="3">
    <source>
        <dbReference type="EMBL" id="SVE41698.1"/>
    </source>
</evidence>
<proteinExistence type="predicted"/>
<dbReference type="GO" id="GO:0004040">
    <property type="term" value="F:amidase activity"/>
    <property type="evidence" value="ECO:0007669"/>
    <property type="project" value="InterPro"/>
</dbReference>
<sequence>LSITVFISSVAIAFIVGTFFPNSYVIKKAEASFQNNAIQQWIEFSVDLHPPAIEYSNNKEFVLAVSRCVQFINLSVVPEQRISREIIIAMAVLETGYGKSRFANEGNNLFGIRTWDNAIPQLKPLQNPDVKWGVRVFDTKCNSVKYMISTINNHHAYKLFREERSTQLQTNSIDINKQIELLNKWSTNPIYTDLVKQKVLSIRKILENA</sequence>
<protein>
    <recommendedName>
        <fullName evidence="2">Mannosyl-glycoprotein endo-beta-N-acetylglucosamidase-like domain-containing protein</fullName>
    </recommendedName>
</protein>
<organism evidence="3">
    <name type="scientific">marine metagenome</name>
    <dbReference type="NCBI Taxonomy" id="408172"/>
    <lineage>
        <taxon>unclassified sequences</taxon>
        <taxon>metagenomes</taxon>
        <taxon>ecological metagenomes</taxon>
    </lineage>
</organism>
<dbReference type="Pfam" id="PF01832">
    <property type="entry name" value="Glucosaminidase"/>
    <property type="match status" value="1"/>
</dbReference>
<feature type="transmembrane region" description="Helical" evidence="1">
    <location>
        <begin position="6"/>
        <end position="26"/>
    </location>
</feature>
<dbReference type="Gene3D" id="1.10.530.10">
    <property type="match status" value="1"/>
</dbReference>
<dbReference type="InterPro" id="IPR002901">
    <property type="entry name" value="MGlyc_endo_b_GlcNAc-like_dom"/>
</dbReference>
<accession>A0A383DCU7</accession>
<keyword evidence="1" id="KW-1133">Transmembrane helix</keyword>
<evidence type="ECO:0000259" key="2">
    <source>
        <dbReference type="Pfam" id="PF01832"/>
    </source>
</evidence>
<keyword evidence="1" id="KW-0472">Membrane</keyword>
<dbReference type="PANTHER" id="PTHR40572:SF1">
    <property type="entry name" value="PROTEIN BAX"/>
    <property type="match status" value="1"/>
</dbReference>